<evidence type="ECO:0000313" key="3">
    <source>
        <dbReference type="Proteomes" id="UP000034176"/>
    </source>
</evidence>
<dbReference type="PATRIC" id="fig|1618434.3.peg.267"/>
<gene>
    <name evidence="2" type="ORF">UR52_C0004G0008</name>
</gene>
<sequence>MRVALVHDYLREYGGAERVVEVLHEIYPDAPLYTAFVDFDAMGEFARRFKNWDIRTTWVQNCWLVKKYHSPLRFLTPIVWESLDLREYDVVISSSGWFICRGVITRPETLHISYIHHPPRNLYGFATGTKPNWLVDVYATIVNPFLRAYDFTTAQRVDYLIANSKTTASRIAKFYRREATVIYPPVKFEIRNSKFEIKKGQYYLAVGRLNYAKRFDLAIEACNKLKLSLKVVGSGKEEGRLREISGPTIEFAGNVSDEKLASLYSGAKALIFTALEEDFGMVPVEAQSYGVPVIALRQGGVTETVVEGITGVFFDEPKVDELVEAIKRLDKLNIQYKDCITQAQKFSKEKFITEIKVFVEEKYKQIK</sequence>
<protein>
    <submittedName>
        <fullName evidence="2">Glycosyltransferase</fullName>
    </submittedName>
</protein>
<dbReference type="EMBL" id="LBPN01000004">
    <property type="protein sequence ID" value="KKP59723.1"/>
    <property type="molecule type" value="Genomic_DNA"/>
</dbReference>
<dbReference type="PANTHER" id="PTHR45947:SF3">
    <property type="entry name" value="SULFOQUINOVOSYL TRANSFERASE SQD2"/>
    <property type="match status" value="1"/>
</dbReference>
<dbReference type="Pfam" id="PF00534">
    <property type="entry name" value="Glycos_transf_1"/>
    <property type="match status" value="1"/>
</dbReference>
<reference evidence="2 3" key="1">
    <citation type="journal article" date="2015" name="Nature">
        <title>rRNA introns, odd ribosomes, and small enigmatic genomes across a large radiation of phyla.</title>
        <authorList>
            <person name="Brown C.T."/>
            <person name="Hug L.A."/>
            <person name="Thomas B.C."/>
            <person name="Sharon I."/>
            <person name="Castelle C.J."/>
            <person name="Singh A."/>
            <person name="Wilkins M.J."/>
            <person name="Williams K.H."/>
            <person name="Banfield J.F."/>
        </authorList>
    </citation>
    <scope>NUCLEOTIDE SEQUENCE [LARGE SCALE GENOMIC DNA]</scope>
</reference>
<keyword evidence="2" id="KW-0808">Transferase</keyword>
<dbReference type="PANTHER" id="PTHR45947">
    <property type="entry name" value="SULFOQUINOVOSYL TRANSFERASE SQD2"/>
    <property type="match status" value="1"/>
</dbReference>
<dbReference type="AlphaFoldDB" id="A0A0G0ARV2"/>
<dbReference type="Proteomes" id="UP000034176">
    <property type="component" value="Unassembled WGS sequence"/>
</dbReference>
<dbReference type="STRING" id="1618434.UR52_C0004G0008"/>
<proteinExistence type="predicted"/>
<evidence type="ECO:0000313" key="2">
    <source>
        <dbReference type="EMBL" id="KKP59723.1"/>
    </source>
</evidence>
<accession>A0A0G0ARV2</accession>
<dbReference type="SUPFAM" id="SSF53756">
    <property type="entry name" value="UDP-Glycosyltransferase/glycogen phosphorylase"/>
    <property type="match status" value="1"/>
</dbReference>
<organism evidence="2 3">
    <name type="scientific">Candidatus Gottesmanbacteria bacterium GW2011_GWA1_34_13</name>
    <dbReference type="NCBI Taxonomy" id="1618434"/>
    <lineage>
        <taxon>Bacteria</taxon>
        <taxon>Candidatus Gottesmaniibacteriota</taxon>
    </lineage>
</organism>
<dbReference type="InterPro" id="IPR001296">
    <property type="entry name" value="Glyco_trans_1"/>
</dbReference>
<name>A0A0G0ARV2_9BACT</name>
<feature type="domain" description="Glycosyl transferase family 1" evidence="1">
    <location>
        <begin position="188"/>
        <end position="345"/>
    </location>
</feature>
<comment type="caution">
    <text evidence="2">The sequence shown here is derived from an EMBL/GenBank/DDBJ whole genome shotgun (WGS) entry which is preliminary data.</text>
</comment>
<dbReference type="GO" id="GO:0016757">
    <property type="term" value="F:glycosyltransferase activity"/>
    <property type="evidence" value="ECO:0007669"/>
    <property type="project" value="InterPro"/>
</dbReference>
<evidence type="ECO:0000259" key="1">
    <source>
        <dbReference type="Pfam" id="PF00534"/>
    </source>
</evidence>
<dbReference type="Gene3D" id="3.40.50.2000">
    <property type="entry name" value="Glycogen Phosphorylase B"/>
    <property type="match status" value="1"/>
</dbReference>
<dbReference type="InterPro" id="IPR050194">
    <property type="entry name" value="Glycosyltransferase_grp1"/>
</dbReference>